<reference evidence="3 4" key="1">
    <citation type="submission" date="2015-01" db="EMBL/GenBank/DDBJ databases">
        <title>Genome Assembly of Bacillus badius MTCC 1458.</title>
        <authorList>
            <person name="Verma A."/>
            <person name="Khatri I."/>
            <person name="Mual P."/>
            <person name="Subramanian S."/>
            <person name="Krishnamurthi S."/>
        </authorList>
    </citation>
    <scope>NUCLEOTIDE SEQUENCE [LARGE SCALE GENOMIC DNA]</scope>
    <source>
        <strain evidence="3 4">MTCC 1458</strain>
    </source>
</reference>
<dbReference type="Pfam" id="PF13556">
    <property type="entry name" value="HTH_30"/>
    <property type="match status" value="1"/>
</dbReference>
<name>A0ABR5AZU3_BACBA</name>
<dbReference type="InterPro" id="IPR012914">
    <property type="entry name" value="PucR_dom"/>
</dbReference>
<dbReference type="PANTHER" id="PTHR33744">
    <property type="entry name" value="CARBOHYDRATE DIACID REGULATOR"/>
    <property type="match status" value="1"/>
</dbReference>
<dbReference type="Gene3D" id="1.10.10.2840">
    <property type="entry name" value="PucR C-terminal helix-turn-helix domain"/>
    <property type="match status" value="1"/>
</dbReference>
<dbReference type="RefSeq" id="WP_082040153.1">
    <property type="nucleotide sequence ID" value="NZ_JARTHD010000022.1"/>
</dbReference>
<gene>
    <name evidence="3" type="ORF">SD77_0104</name>
</gene>
<protein>
    <submittedName>
        <fullName evidence="3">Arylsulfatase regulatory protein</fullName>
    </submittedName>
</protein>
<dbReference type="InterPro" id="IPR025736">
    <property type="entry name" value="PucR_C-HTH_dom"/>
</dbReference>
<dbReference type="EMBL" id="JXLP01000001">
    <property type="protein sequence ID" value="KIL80256.1"/>
    <property type="molecule type" value="Genomic_DNA"/>
</dbReference>
<accession>A0ABR5AZU3</accession>
<keyword evidence="4" id="KW-1185">Reference proteome</keyword>
<organism evidence="3 4">
    <name type="scientific">Bacillus badius</name>
    <dbReference type="NCBI Taxonomy" id="1455"/>
    <lineage>
        <taxon>Bacteria</taxon>
        <taxon>Bacillati</taxon>
        <taxon>Bacillota</taxon>
        <taxon>Bacilli</taxon>
        <taxon>Bacillales</taxon>
        <taxon>Bacillaceae</taxon>
        <taxon>Pseudobacillus</taxon>
    </lineage>
</organism>
<evidence type="ECO:0000259" key="1">
    <source>
        <dbReference type="Pfam" id="PF07905"/>
    </source>
</evidence>
<dbReference type="Pfam" id="PF07905">
    <property type="entry name" value="PucR"/>
    <property type="match status" value="1"/>
</dbReference>
<dbReference type="PANTHER" id="PTHR33744:SF1">
    <property type="entry name" value="DNA-BINDING TRANSCRIPTIONAL ACTIVATOR ADER"/>
    <property type="match status" value="1"/>
</dbReference>
<comment type="caution">
    <text evidence="3">The sequence shown here is derived from an EMBL/GenBank/DDBJ whole genome shotgun (WGS) entry which is preliminary data.</text>
</comment>
<sequence>MKNEMKLSVQEILELDHFQQAKMVAGHNGRHRAVKWVHVIEVSDVSNLLNGDELILSTGVGWKSGKATLRLLVQQLIDCRAAGLCIELGKYMDEIPAEILRLADMHDFPIIVFHEEVRFVDITEGVHTLIIKKQYQMITDLEDYSRRINQVLLEAGPREKVLNMMHKQIQLPVVYLPKEGHPEIVSNKPAKEERALLDRVIKGTSEKSSIARQPIHIWSQSFAELMIIFETGKVTEFETLILDRTATALAQVILRELWIEERRKAKEADWIQKWLEGKHTEEQITRFLKEIKPGLKPERAVVFLLQTAGIDEESSNSTYLKVLLRSIFQEQGFFLLATAGKNEMVFILLDQRKEDNCKQRIHAGIRSMKKAGDMENYSSAPVKISAGTIVDKLTQVQSSYEKAKIAAAIKENIPLGMQEYFYEDLHIYRLIYALHEQEMLHEFVWDYLAPVLSYDEVHHAKLMNTLKIYLACNGSKKETAERLYIVRQTLYHRLEKLYELLGEDFMEPPKRQAIEFAVSAHEYLSGSSGNS</sequence>
<feature type="domain" description="PucR C-terminal helix-turn-helix" evidence="2">
    <location>
        <begin position="462"/>
        <end position="519"/>
    </location>
</feature>
<dbReference type="InterPro" id="IPR042070">
    <property type="entry name" value="PucR_C-HTH_sf"/>
</dbReference>
<feature type="domain" description="Purine catabolism PurC-like" evidence="1">
    <location>
        <begin position="11"/>
        <end position="130"/>
    </location>
</feature>
<proteinExistence type="predicted"/>
<evidence type="ECO:0000259" key="2">
    <source>
        <dbReference type="Pfam" id="PF13556"/>
    </source>
</evidence>
<dbReference type="Proteomes" id="UP000031982">
    <property type="component" value="Unassembled WGS sequence"/>
</dbReference>
<evidence type="ECO:0000313" key="4">
    <source>
        <dbReference type="Proteomes" id="UP000031982"/>
    </source>
</evidence>
<evidence type="ECO:0000313" key="3">
    <source>
        <dbReference type="EMBL" id="KIL80256.1"/>
    </source>
</evidence>
<dbReference type="InterPro" id="IPR051448">
    <property type="entry name" value="CdaR-like_regulators"/>
</dbReference>